<evidence type="ECO:0000256" key="4">
    <source>
        <dbReference type="ARBA" id="ARBA00005189"/>
    </source>
</evidence>
<comment type="caution">
    <text evidence="20">The sequence shown here is derived from an EMBL/GenBank/DDBJ whole genome shotgun (WGS) entry which is preliminary data.</text>
</comment>
<feature type="transmembrane region" description="Helical" evidence="19">
    <location>
        <begin position="54"/>
        <end position="71"/>
    </location>
</feature>
<keyword evidence="11 18" id="KW-0812">Transmembrane</keyword>
<evidence type="ECO:0000256" key="17">
    <source>
        <dbReference type="ARBA" id="ARBA00023264"/>
    </source>
</evidence>
<keyword evidence="10 18" id="KW-0808">Transferase</keyword>
<dbReference type="GO" id="GO:0005886">
    <property type="term" value="C:plasma membrane"/>
    <property type="evidence" value="ECO:0007669"/>
    <property type="project" value="UniProtKB-SubCell"/>
</dbReference>
<name>A0A941F238_9BACT</name>
<accession>A0A941F238</accession>
<dbReference type="AlphaFoldDB" id="A0A941F238"/>
<evidence type="ECO:0000256" key="12">
    <source>
        <dbReference type="ARBA" id="ARBA00022695"/>
    </source>
</evidence>
<gene>
    <name evidence="20" type="ORF">KDU71_04090</name>
</gene>
<evidence type="ECO:0000256" key="2">
    <source>
        <dbReference type="ARBA" id="ARBA00004651"/>
    </source>
</evidence>
<protein>
    <recommendedName>
        <fullName evidence="7 18">Phosphatidate cytidylyltransferase</fullName>
        <ecNumber evidence="6 18">2.7.7.41</ecNumber>
    </recommendedName>
</protein>
<keyword evidence="8" id="KW-1003">Cell membrane</keyword>
<comment type="similarity">
    <text evidence="5 18">Belongs to the CDS family.</text>
</comment>
<evidence type="ECO:0000256" key="15">
    <source>
        <dbReference type="ARBA" id="ARBA00023136"/>
    </source>
</evidence>
<keyword evidence="12 18" id="KW-0548">Nucleotidyltransferase</keyword>
<feature type="transmembrane region" description="Helical" evidence="19">
    <location>
        <begin position="12"/>
        <end position="42"/>
    </location>
</feature>
<comment type="catalytic activity">
    <reaction evidence="1 18">
        <text>a 1,2-diacyl-sn-glycero-3-phosphate + CTP + H(+) = a CDP-1,2-diacyl-sn-glycerol + diphosphate</text>
        <dbReference type="Rhea" id="RHEA:16229"/>
        <dbReference type="ChEBI" id="CHEBI:15378"/>
        <dbReference type="ChEBI" id="CHEBI:33019"/>
        <dbReference type="ChEBI" id="CHEBI:37563"/>
        <dbReference type="ChEBI" id="CHEBI:58332"/>
        <dbReference type="ChEBI" id="CHEBI:58608"/>
        <dbReference type="EC" id="2.7.7.41"/>
    </reaction>
</comment>
<keyword evidence="14" id="KW-0443">Lipid metabolism</keyword>
<keyword evidence="15 19" id="KW-0472">Membrane</keyword>
<keyword evidence="9" id="KW-0444">Lipid biosynthesis</keyword>
<feature type="transmembrane region" description="Helical" evidence="19">
    <location>
        <begin position="251"/>
        <end position="268"/>
    </location>
</feature>
<comment type="pathway">
    <text evidence="3 18">Phospholipid metabolism; CDP-diacylglycerol biosynthesis; CDP-diacylglycerol from sn-glycerol 3-phosphate: step 3/3.</text>
</comment>
<dbReference type="PANTHER" id="PTHR46382:SF1">
    <property type="entry name" value="PHOSPHATIDATE CYTIDYLYLTRANSFERASE"/>
    <property type="match status" value="1"/>
</dbReference>
<evidence type="ECO:0000256" key="6">
    <source>
        <dbReference type="ARBA" id="ARBA00012487"/>
    </source>
</evidence>
<evidence type="ECO:0000256" key="1">
    <source>
        <dbReference type="ARBA" id="ARBA00001698"/>
    </source>
</evidence>
<keyword evidence="17" id="KW-1208">Phospholipid metabolism</keyword>
<comment type="pathway">
    <text evidence="4">Lipid metabolism.</text>
</comment>
<feature type="transmembrane region" description="Helical" evidence="19">
    <location>
        <begin position="83"/>
        <end position="100"/>
    </location>
</feature>
<organism evidence="20 21">
    <name type="scientific">Carboxylicivirga sediminis</name>
    <dbReference type="NCBI Taxonomy" id="2006564"/>
    <lineage>
        <taxon>Bacteria</taxon>
        <taxon>Pseudomonadati</taxon>
        <taxon>Bacteroidota</taxon>
        <taxon>Bacteroidia</taxon>
        <taxon>Marinilabiliales</taxon>
        <taxon>Marinilabiliaceae</taxon>
        <taxon>Carboxylicivirga</taxon>
    </lineage>
</organism>
<evidence type="ECO:0000256" key="16">
    <source>
        <dbReference type="ARBA" id="ARBA00023209"/>
    </source>
</evidence>
<sequence>MNNFLQRTLTGILFVGAVAGSIFIHPIAFFLVCLLVAVLGILELGRLLERKYGKLNIFASLLLGLTFQVLVFLDSQGYIDRTWYVILMPMVWLPFVYELFKGGENPFQRIALTLMIPVYISLPLSFLFLTGCINGVFQASILLGFFILVWSNDSGAYIVGVSIGKHKLFERISPKKTWEGFIGGIIFTIVAAVIIFKLSGIASLGVWIGAALIVSIFGTIGDLVESMLKRNVDIKDSGSILPGHGGVLDRFDAVLFAAPMVFALFVLFG</sequence>
<evidence type="ECO:0000256" key="11">
    <source>
        <dbReference type="ARBA" id="ARBA00022692"/>
    </source>
</evidence>
<dbReference type="GO" id="GO:0004605">
    <property type="term" value="F:phosphatidate cytidylyltransferase activity"/>
    <property type="evidence" value="ECO:0007669"/>
    <property type="project" value="UniProtKB-EC"/>
</dbReference>
<evidence type="ECO:0000256" key="5">
    <source>
        <dbReference type="ARBA" id="ARBA00010185"/>
    </source>
</evidence>
<evidence type="ECO:0000256" key="14">
    <source>
        <dbReference type="ARBA" id="ARBA00023098"/>
    </source>
</evidence>
<dbReference type="PANTHER" id="PTHR46382">
    <property type="entry name" value="PHOSPHATIDATE CYTIDYLYLTRANSFERASE"/>
    <property type="match status" value="1"/>
</dbReference>
<proteinExistence type="inferred from homology"/>
<evidence type="ECO:0000256" key="18">
    <source>
        <dbReference type="RuleBase" id="RU003938"/>
    </source>
</evidence>
<evidence type="ECO:0000256" key="3">
    <source>
        <dbReference type="ARBA" id="ARBA00005119"/>
    </source>
</evidence>
<evidence type="ECO:0000313" key="20">
    <source>
        <dbReference type="EMBL" id="MBR8534728.1"/>
    </source>
</evidence>
<evidence type="ECO:0000256" key="7">
    <source>
        <dbReference type="ARBA" id="ARBA00019373"/>
    </source>
</evidence>
<dbReference type="Proteomes" id="UP000679220">
    <property type="component" value="Unassembled WGS sequence"/>
</dbReference>
<dbReference type="InterPro" id="IPR000374">
    <property type="entry name" value="PC_trans"/>
</dbReference>
<feature type="transmembrane region" description="Helical" evidence="19">
    <location>
        <begin position="180"/>
        <end position="198"/>
    </location>
</feature>
<dbReference type="EMBL" id="JAGTAR010000004">
    <property type="protein sequence ID" value="MBR8534728.1"/>
    <property type="molecule type" value="Genomic_DNA"/>
</dbReference>
<dbReference type="Pfam" id="PF01148">
    <property type="entry name" value="CTP_transf_1"/>
    <property type="match status" value="1"/>
</dbReference>
<keyword evidence="13 19" id="KW-1133">Transmembrane helix</keyword>
<dbReference type="PROSITE" id="PS01315">
    <property type="entry name" value="CDS"/>
    <property type="match status" value="1"/>
</dbReference>
<evidence type="ECO:0000256" key="19">
    <source>
        <dbReference type="SAM" id="Phobius"/>
    </source>
</evidence>
<feature type="transmembrane region" description="Helical" evidence="19">
    <location>
        <begin position="204"/>
        <end position="224"/>
    </location>
</feature>
<dbReference type="EC" id="2.7.7.41" evidence="6 18"/>
<dbReference type="RefSeq" id="WP_212188634.1">
    <property type="nucleotide sequence ID" value="NZ_JAGTAR010000004.1"/>
</dbReference>
<evidence type="ECO:0000256" key="8">
    <source>
        <dbReference type="ARBA" id="ARBA00022475"/>
    </source>
</evidence>
<reference evidence="20" key="2">
    <citation type="submission" date="2021-04" db="EMBL/GenBank/DDBJ databases">
        <authorList>
            <person name="Zhang T."/>
            <person name="Zhang Y."/>
            <person name="Lu D."/>
            <person name="Zuo D."/>
            <person name="Du Z."/>
        </authorList>
    </citation>
    <scope>NUCLEOTIDE SEQUENCE</scope>
    <source>
        <strain evidence="20">JR1</strain>
    </source>
</reference>
<keyword evidence="21" id="KW-1185">Reference proteome</keyword>
<evidence type="ECO:0000256" key="13">
    <source>
        <dbReference type="ARBA" id="ARBA00022989"/>
    </source>
</evidence>
<evidence type="ECO:0000256" key="10">
    <source>
        <dbReference type="ARBA" id="ARBA00022679"/>
    </source>
</evidence>
<dbReference type="GO" id="GO:0016024">
    <property type="term" value="P:CDP-diacylglycerol biosynthetic process"/>
    <property type="evidence" value="ECO:0007669"/>
    <property type="project" value="TreeGrafter"/>
</dbReference>
<evidence type="ECO:0000256" key="9">
    <source>
        <dbReference type="ARBA" id="ARBA00022516"/>
    </source>
</evidence>
<evidence type="ECO:0000313" key="21">
    <source>
        <dbReference type="Proteomes" id="UP000679220"/>
    </source>
</evidence>
<feature type="transmembrane region" description="Helical" evidence="19">
    <location>
        <begin position="112"/>
        <end position="130"/>
    </location>
</feature>
<comment type="subcellular location">
    <subcellularLocation>
        <location evidence="2">Cell membrane</location>
        <topology evidence="2">Multi-pass membrane protein</topology>
    </subcellularLocation>
</comment>
<feature type="transmembrane region" description="Helical" evidence="19">
    <location>
        <begin position="136"/>
        <end position="159"/>
    </location>
</feature>
<reference evidence="20" key="1">
    <citation type="journal article" date="2018" name="Int. J. Syst. Evol. Microbiol.">
        <title>Carboxylicivirga sediminis sp. nov., isolated from coastal sediment.</title>
        <authorList>
            <person name="Wang F.Q."/>
            <person name="Ren L.H."/>
            <person name="Zou R.J."/>
            <person name="Sun Y.Z."/>
            <person name="Liu X.J."/>
            <person name="Jiang F."/>
            <person name="Liu L.J."/>
        </authorList>
    </citation>
    <scope>NUCLEOTIDE SEQUENCE</scope>
    <source>
        <strain evidence="20">JR1</strain>
    </source>
</reference>
<keyword evidence="16" id="KW-0594">Phospholipid biosynthesis</keyword>